<protein>
    <submittedName>
        <fullName evidence="2">Uncharacterized protein</fullName>
    </submittedName>
</protein>
<proteinExistence type="predicted"/>
<feature type="region of interest" description="Disordered" evidence="1">
    <location>
        <begin position="82"/>
        <end position="112"/>
    </location>
</feature>
<dbReference type="Proteomes" id="UP001472677">
    <property type="component" value="Unassembled WGS sequence"/>
</dbReference>
<sequence length="183" mass="20368">MGIEWFKNWLASSSTSSSKILLCLVPLILVSGFASLLAQKDSAWALLNTTSSSNTVKIPSLLAAKERASPIDSQAQHFQTDIPTDQNFNSIKANESTDPPVKPRRRRIRSSLDKLEEGLRNARIAIREAPNRSRLFDPDYIPDGPIYNNAKAFHRFNCGQELPRNGETVEDICVRRRGASTVS</sequence>
<evidence type="ECO:0000256" key="1">
    <source>
        <dbReference type="SAM" id="MobiDB-lite"/>
    </source>
</evidence>
<reference evidence="2 3" key="1">
    <citation type="journal article" date="2024" name="G3 (Bethesda)">
        <title>Genome assembly of Hibiscus sabdariffa L. provides insights into metabolisms of medicinal natural products.</title>
        <authorList>
            <person name="Kim T."/>
        </authorList>
    </citation>
    <scope>NUCLEOTIDE SEQUENCE [LARGE SCALE GENOMIC DNA]</scope>
    <source>
        <strain evidence="2">TK-2024</strain>
        <tissue evidence="2">Old leaves</tissue>
    </source>
</reference>
<keyword evidence="3" id="KW-1185">Reference proteome</keyword>
<evidence type="ECO:0000313" key="2">
    <source>
        <dbReference type="EMBL" id="KAK8562010.1"/>
    </source>
</evidence>
<comment type="caution">
    <text evidence="2">The sequence shown here is derived from an EMBL/GenBank/DDBJ whole genome shotgun (WGS) entry which is preliminary data.</text>
</comment>
<feature type="compositionally biased region" description="Polar residues" evidence="1">
    <location>
        <begin position="82"/>
        <end position="97"/>
    </location>
</feature>
<evidence type="ECO:0000313" key="3">
    <source>
        <dbReference type="Proteomes" id="UP001472677"/>
    </source>
</evidence>
<name>A0ABR2EJG7_9ROSI</name>
<gene>
    <name evidence="2" type="ORF">V6N12_049065</name>
</gene>
<organism evidence="2 3">
    <name type="scientific">Hibiscus sabdariffa</name>
    <name type="common">roselle</name>
    <dbReference type="NCBI Taxonomy" id="183260"/>
    <lineage>
        <taxon>Eukaryota</taxon>
        <taxon>Viridiplantae</taxon>
        <taxon>Streptophyta</taxon>
        <taxon>Embryophyta</taxon>
        <taxon>Tracheophyta</taxon>
        <taxon>Spermatophyta</taxon>
        <taxon>Magnoliopsida</taxon>
        <taxon>eudicotyledons</taxon>
        <taxon>Gunneridae</taxon>
        <taxon>Pentapetalae</taxon>
        <taxon>rosids</taxon>
        <taxon>malvids</taxon>
        <taxon>Malvales</taxon>
        <taxon>Malvaceae</taxon>
        <taxon>Malvoideae</taxon>
        <taxon>Hibiscus</taxon>
    </lineage>
</organism>
<dbReference type="EMBL" id="JBBPBM010000013">
    <property type="protein sequence ID" value="KAK8562010.1"/>
    <property type="molecule type" value="Genomic_DNA"/>
</dbReference>
<accession>A0ABR2EJG7</accession>